<protein>
    <submittedName>
        <fullName evidence="1">Helix-turn-helix domain-containing protein</fullName>
    </submittedName>
</protein>
<reference evidence="1" key="2">
    <citation type="submission" date="2021-04" db="EMBL/GenBank/DDBJ databases">
        <authorList>
            <person name="Gilroy R."/>
        </authorList>
    </citation>
    <scope>NUCLEOTIDE SEQUENCE</scope>
    <source>
        <strain evidence="1">ChiGjej1B1-14440</strain>
    </source>
</reference>
<gene>
    <name evidence="1" type="ORF">H9980_05060</name>
</gene>
<accession>A0A9D2BMC5</accession>
<comment type="caution">
    <text evidence="1">The sequence shown here is derived from an EMBL/GenBank/DDBJ whole genome shotgun (WGS) entry which is preliminary data.</text>
</comment>
<evidence type="ECO:0000313" key="1">
    <source>
        <dbReference type="EMBL" id="HIX81328.1"/>
    </source>
</evidence>
<reference evidence="1" key="1">
    <citation type="journal article" date="2021" name="PeerJ">
        <title>Extensive microbial diversity within the chicken gut microbiome revealed by metagenomics and culture.</title>
        <authorList>
            <person name="Gilroy R."/>
            <person name="Ravi A."/>
            <person name="Getino M."/>
            <person name="Pursley I."/>
            <person name="Horton D.L."/>
            <person name="Alikhan N.F."/>
            <person name="Baker D."/>
            <person name="Gharbi K."/>
            <person name="Hall N."/>
            <person name="Watson M."/>
            <person name="Adriaenssens E.M."/>
            <person name="Foster-Nyarko E."/>
            <person name="Jarju S."/>
            <person name="Secka A."/>
            <person name="Antonio M."/>
            <person name="Oren A."/>
            <person name="Chaudhuri R.R."/>
            <person name="La Ragione R."/>
            <person name="Hildebrand F."/>
            <person name="Pallen M.J."/>
        </authorList>
    </citation>
    <scope>NUCLEOTIDE SEQUENCE</scope>
    <source>
        <strain evidence="1">ChiGjej1B1-14440</strain>
    </source>
</reference>
<dbReference type="AlphaFoldDB" id="A0A9D2BMC5"/>
<dbReference type="Proteomes" id="UP000886724">
    <property type="component" value="Unassembled WGS sequence"/>
</dbReference>
<evidence type="ECO:0000313" key="2">
    <source>
        <dbReference type="Proteomes" id="UP000886724"/>
    </source>
</evidence>
<proteinExistence type="predicted"/>
<organism evidence="1 2">
    <name type="scientific">Candidatus Erysipelatoclostridium merdavium</name>
    <dbReference type="NCBI Taxonomy" id="2838566"/>
    <lineage>
        <taxon>Bacteria</taxon>
        <taxon>Bacillati</taxon>
        <taxon>Bacillota</taxon>
        <taxon>Erysipelotrichia</taxon>
        <taxon>Erysipelotrichales</taxon>
        <taxon>Erysipelotrichales incertae sedis</taxon>
    </lineage>
</organism>
<name>A0A9D2BMC5_9FIRM</name>
<dbReference type="EMBL" id="DXET01000112">
    <property type="protein sequence ID" value="HIX81328.1"/>
    <property type="molecule type" value="Genomic_DNA"/>
</dbReference>
<sequence length="73" mass="8680">MKEKKEIMTVKEFAEASGLKECAVRRLVKEQRVCYMKIGSRYYINYPRSMEFLINSPIADIVWTEPKKMPDFN</sequence>